<dbReference type="AlphaFoldDB" id="A0A8J9VEH6"/>
<evidence type="ECO:0000313" key="2">
    <source>
        <dbReference type="Proteomes" id="UP000838878"/>
    </source>
</evidence>
<dbReference type="Proteomes" id="UP000838878">
    <property type="component" value="Chromosome 12"/>
</dbReference>
<name>A0A8J9VEH6_9NEOP</name>
<sequence length="227" mass="25244">MMIDAYEIYGHDPTDKLDHLAHYQIEMMKIKRAPDQVLLIALDDTIDNMLTMYDNHNAIKNERVATYNSAAGGAVPSEFYLSQGNDKWRGPFIIPGDPGTGLSPIPPFIEQTTEAFHVSTESPGPEYANITYTLDGCWFMFPPNYGSIAGISYLDPLTVNEYRYTCSGAGNNKGLYWYPQWMGAPPHHPYPRSGDSPSDIVAGMPGPFYPHLEGQLPLDVQVPVINN</sequence>
<protein>
    <submittedName>
        <fullName evidence="1">Uncharacterized protein</fullName>
    </submittedName>
</protein>
<gene>
    <name evidence="1" type="ORF">BINO364_LOCUS4424</name>
</gene>
<organism evidence="1 2">
    <name type="scientific">Brenthis ino</name>
    <name type="common">lesser marbled fritillary</name>
    <dbReference type="NCBI Taxonomy" id="405034"/>
    <lineage>
        <taxon>Eukaryota</taxon>
        <taxon>Metazoa</taxon>
        <taxon>Ecdysozoa</taxon>
        <taxon>Arthropoda</taxon>
        <taxon>Hexapoda</taxon>
        <taxon>Insecta</taxon>
        <taxon>Pterygota</taxon>
        <taxon>Neoptera</taxon>
        <taxon>Endopterygota</taxon>
        <taxon>Lepidoptera</taxon>
        <taxon>Glossata</taxon>
        <taxon>Ditrysia</taxon>
        <taxon>Papilionoidea</taxon>
        <taxon>Nymphalidae</taxon>
        <taxon>Heliconiinae</taxon>
        <taxon>Argynnini</taxon>
        <taxon>Brenthis</taxon>
    </lineage>
</organism>
<accession>A0A8J9VEH6</accession>
<feature type="non-terminal residue" evidence="1">
    <location>
        <position position="227"/>
    </location>
</feature>
<dbReference type="EMBL" id="OV170232">
    <property type="protein sequence ID" value="CAH0717865.1"/>
    <property type="molecule type" value="Genomic_DNA"/>
</dbReference>
<proteinExistence type="predicted"/>
<reference evidence="1" key="1">
    <citation type="submission" date="2021-12" db="EMBL/GenBank/DDBJ databases">
        <authorList>
            <person name="Martin H S."/>
        </authorList>
    </citation>
    <scope>NUCLEOTIDE SEQUENCE</scope>
</reference>
<evidence type="ECO:0000313" key="1">
    <source>
        <dbReference type="EMBL" id="CAH0717865.1"/>
    </source>
</evidence>
<dbReference type="OrthoDB" id="7151542at2759"/>
<keyword evidence="2" id="KW-1185">Reference proteome</keyword>